<protein>
    <submittedName>
        <fullName evidence="7">Proton-dependent oligopeptide transporter family</fullName>
    </submittedName>
</protein>
<keyword evidence="5 6" id="KW-0472">Membrane</keyword>
<keyword evidence="8" id="KW-1185">Reference proteome</keyword>
<dbReference type="OrthoDB" id="8904098at2759"/>
<comment type="subcellular location">
    <subcellularLocation>
        <location evidence="1">Membrane</location>
        <topology evidence="1">Multi-pass membrane protein</topology>
    </subcellularLocation>
</comment>
<evidence type="ECO:0000256" key="2">
    <source>
        <dbReference type="ARBA" id="ARBA00005982"/>
    </source>
</evidence>
<dbReference type="Proteomes" id="UP000237000">
    <property type="component" value="Unassembled WGS sequence"/>
</dbReference>
<evidence type="ECO:0000313" key="7">
    <source>
        <dbReference type="EMBL" id="PON66802.1"/>
    </source>
</evidence>
<evidence type="ECO:0000256" key="5">
    <source>
        <dbReference type="ARBA" id="ARBA00023136"/>
    </source>
</evidence>
<organism evidence="7 8">
    <name type="scientific">Trema orientale</name>
    <name type="common">Charcoal tree</name>
    <name type="synonym">Celtis orientalis</name>
    <dbReference type="NCBI Taxonomy" id="63057"/>
    <lineage>
        <taxon>Eukaryota</taxon>
        <taxon>Viridiplantae</taxon>
        <taxon>Streptophyta</taxon>
        <taxon>Embryophyta</taxon>
        <taxon>Tracheophyta</taxon>
        <taxon>Spermatophyta</taxon>
        <taxon>Magnoliopsida</taxon>
        <taxon>eudicotyledons</taxon>
        <taxon>Gunneridae</taxon>
        <taxon>Pentapetalae</taxon>
        <taxon>rosids</taxon>
        <taxon>fabids</taxon>
        <taxon>Rosales</taxon>
        <taxon>Cannabaceae</taxon>
        <taxon>Trema</taxon>
    </lineage>
</organism>
<keyword evidence="3 6" id="KW-0812">Transmembrane</keyword>
<evidence type="ECO:0000256" key="4">
    <source>
        <dbReference type="ARBA" id="ARBA00022989"/>
    </source>
</evidence>
<dbReference type="Pfam" id="PF00854">
    <property type="entry name" value="PTR2"/>
    <property type="match status" value="1"/>
</dbReference>
<name>A0A2P5D0H8_TREOI</name>
<dbReference type="InParanoid" id="A0A2P5D0H8"/>
<evidence type="ECO:0000313" key="8">
    <source>
        <dbReference type="Proteomes" id="UP000237000"/>
    </source>
</evidence>
<dbReference type="GO" id="GO:0016020">
    <property type="term" value="C:membrane"/>
    <property type="evidence" value="ECO:0007669"/>
    <property type="project" value="UniProtKB-SubCell"/>
</dbReference>
<dbReference type="Gene3D" id="1.20.1250.20">
    <property type="entry name" value="MFS general substrate transporter like domains"/>
    <property type="match status" value="1"/>
</dbReference>
<keyword evidence="4 6" id="KW-1133">Transmembrane helix</keyword>
<evidence type="ECO:0000256" key="3">
    <source>
        <dbReference type="ARBA" id="ARBA00022692"/>
    </source>
</evidence>
<dbReference type="AlphaFoldDB" id="A0A2P5D0H8"/>
<accession>A0A2P5D0H8</accession>
<dbReference type="EMBL" id="JXTC01000309">
    <property type="protein sequence ID" value="PON66802.1"/>
    <property type="molecule type" value="Genomic_DNA"/>
</dbReference>
<dbReference type="InterPro" id="IPR000109">
    <property type="entry name" value="POT_fam"/>
</dbReference>
<comment type="caution">
    <text evidence="7">The sequence shown here is derived from an EMBL/GenBank/DDBJ whole genome shotgun (WGS) entry which is preliminary data.</text>
</comment>
<evidence type="ECO:0000256" key="6">
    <source>
        <dbReference type="SAM" id="Phobius"/>
    </source>
</evidence>
<evidence type="ECO:0000256" key="1">
    <source>
        <dbReference type="ARBA" id="ARBA00004141"/>
    </source>
</evidence>
<sequence>MHMDMEDIKIRNRHKMETVVVYIQDNVAGWTLAYGLPIAGLGISMLVFLAAIPFYRHKLPSGSPFTKMAKDFLAAFRKWKWKVP</sequence>
<dbReference type="STRING" id="63057.A0A2P5D0H8"/>
<reference evidence="8" key="1">
    <citation type="submission" date="2016-06" db="EMBL/GenBank/DDBJ databases">
        <title>Parallel loss of symbiosis genes in relatives of nitrogen-fixing non-legume Parasponia.</title>
        <authorList>
            <person name="Van Velzen R."/>
            <person name="Holmer R."/>
            <person name="Bu F."/>
            <person name="Rutten L."/>
            <person name="Van Zeijl A."/>
            <person name="Liu W."/>
            <person name="Santuari L."/>
            <person name="Cao Q."/>
            <person name="Sharma T."/>
            <person name="Shen D."/>
            <person name="Roswanjaya Y."/>
            <person name="Wardhani T."/>
            <person name="Kalhor M.S."/>
            <person name="Jansen J."/>
            <person name="Van den Hoogen J."/>
            <person name="Gungor B."/>
            <person name="Hartog M."/>
            <person name="Hontelez J."/>
            <person name="Verver J."/>
            <person name="Yang W.-C."/>
            <person name="Schijlen E."/>
            <person name="Repin R."/>
            <person name="Schilthuizen M."/>
            <person name="Schranz E."/>
            <person name="Heidstra R."/>
            <person name="Miyata K."/>
            <person name="Fedorova E."/>
            <person name="Kohlen W."/>
            <person name="Bisseling T."/>
            <person name="Smit S."/>
            <person name="Geurts R."/>
        </authorList>
    </citation>
    <scope>NUCLEOTIDE SEQUENCE [LARGE SCALE GENOMIC DNA]</scope>
    <source>
        <strain evidence="8">cv. RG33-2</strain>
    </source>
</reference>
<comment type="similarity">
    <text evidence="2">Belongs to the major facilitator superfamily. Proton-dependent oligopeptide transporter (POT/PTR) (TC 2.A.17) family.</text>
</comment>
<dbReference type="GO" id="GO:0022857">
    <property type="term" value="F:transmembrane transporter activity"/>
    <property type="evidence" value="ECO:0007669"/>
    <property type="project" value="InterPro"/>
</dbReference>
<dbReference type="InterPro" id="IPR036259">
    <property type="entry name" value="MFS_trans_sf"/>
</dbReference>
<feature type="transmembrane region" description="Helical" evidence="6">
    <location>
        <begin position="32"/>
        <end position="55"/>
    </location>
</feature>
<dbReference type="PANTHER" id="PTHR11654">
    <property type="entry name" value="OLIGOPEPTIDE TRANSPORTER-RELATED"/>
    <property type="match status" value="1"/>
</dbReference>
<proteinExistence type="inferred from homology"/>
<gene>
    <name evidence="7" type="ORF">TorRG33x02_266600</name>
</gene>